<evidence type="ECO:0000259" key="8">
    <source>
        <dbReference type="Pfam" id="PF00135"/>
    </source>
</evidence>
<proteinExistence type="inferred from homology"/>
<protein>
    <recommendedName>
        <fullName evidence="6">Carboxylic ester hydrolase</fullName>
        <ecNumber evidence="6">3.1.1.-</ecNumber>
    </recommendedName>
</protein>
<keyword evidence="2" id="KW-0719">Serine esterase</keyword>
<dbReference type="GO" id="GO:0003990">
    <property type="term" value="F:acetylcholinesterase activity"/>
    <property type="evidence" value="ECO:0007669"/>
    <property type="project" value="TreeGrafter"/>
</dbReference>
<accession>A0AA89BUD3</accession>
<dbReference type="GO" id="GO:0005886">
    <property type="term" value="C:plasma membrane"/>
    <property type="evidence" value="ECO:0007669"/>
    <property type="project" value="TreeGrafter"/>
</dbReference>
<dbReference type="PROSITE" id="PS00122">
    <property type="entry name" value="CARBOXYLESTERASE_B_1"/>
    <property type="match status" value="1"/>
</dbReference>
<feature type="domain" description="Carboxylesterase type B" evidence="8">
    <location>
        <begin position="22"/>
        <end position="552"/>
    </location>
</feature>
<feature type="active site" description="Charge relay system" evidence="5">
    <location>
        <position position="469"/>
    </location>
</feature>
<keyword evidence="3 6" id="KW-0378">Hydrolase</keyword>
<keyword evidence="6" id="KW-0732">Signal</keyword>
<dbReference type="AlphaFoldDB" id="A0AA89BUD3"/>
<keyword evidence="7" id="KW-0472">Membrane</keyword>
<keyword evidence="7" id="KW-1133">Transmembrane helix</keyword>
<dbReference type="InterPro" id="IPR029058">
    <property type="entry name" value="AB_hydrolase_fold"/>
</dbReference>
<feature type="active site" description="Acyl-ester intermediate" evidence="5">
    <location>
        <position position="220"/>
    </location>
</feature>
<dbReference type="EMBL" id="VSWD01000008">
    <property type="protein sequence ID" value="KAK3096285.1"/>
    <property type="molecule type" value="Genomic_DNA"/>
</dbReference>
<gene>
    <name evidence="9" type="ORF">FSP39_025325</name>
</gene>
<evidence type="ECO:0000256" key="7">
    <source>
        <dbReference type="SAM" id="Phobius"/>
    </source>
</evidence>
<dbReference type="PANTHER" id="PTHR43918">
    <property type="entry name" value="ACETYLCHOLINESTERASE"/>
    <property type="match status" value="1"/>
</dbReference>
<name>A0AA89BUD3_PINIB</name>
<dbReference type="GO" id="GO:0005615">
    <property type="term" value="C:extracellular space"/>
    <property type="evidence" value="ECO:0007669"/>
    <property type="project" value="TreeGrafter"/>
</dbReference>
<feature type="chain" id="PRO_5041514659" description="Carboxylic ester hydrolase" evidence="6">
    <location>
        <begin position="22"/>
        <end position="603"/>
    </location>
</feature>
<evidence type="ECO:0000256" key="4">
    <source>
        <dbReference type="ARBA" id="ARBA00023157"/>
    </source>
</evidence>
<dbReference type="PANTHER" id="PTHR43918:SF4">
    <property type="entry name" value="CARBOXYLIC ESTER HYDROLASE"/>
    <property type="match status" value="1"/>
</dbReference>
<dbReference type="PRINTS" id="PR00878">
    <property type="entry name" value="CHOLNESTRASE"/>
</dbReference>
<comment type="similarity">
    <text evidence="1 6">Belongs to the type-B carboxylesterase/lipase family.</text>
</comment>
<evidence type="ECO:0000313" key="10">
    <source>
        <dbReference type="Proteomes" id="UP001186944"/>
    </source>
</evidence>
<evidence type="ECO:0000256" key="2">
    <source>
        <dbReference type="ARBA" id="ARBA00022487"/>
    </source>
</evidence>
<comment type="caution">
    <text evidence="9">The sequence shown here is derived from an EMBL/GenBank/DDBJ whole genome shotgun (WGS) entry which is preliminary data.</text>
</comment>
<keyword evidence="10" id="KW-1185">Reference proteome</keyword>
<feature type="signal peptide" evidence="6">
    <location>
        <begin position="1"/>
        <end position="21"/>
    </location>
</feature>
<dbReference type="Pfam" id="PF00135">
    <property type="entry name" value="COesterase"/>
    <property type="match status" value="1"/>
</dbReference>
<sequence length="603" mass="67803">MFLFYTSTVIIALCTLMMTVADDPIVETSNGRVAGFKQNVGGTVIDTFLNIPFAEPPIGDLRFKRPVPVTNWTGTYEAKTGGNSCHQLIFTTFKGKQGEKGENMWNANTTRHEDCLQLNIWSPVTQEQKLTTMIWIFGGGFVYGTPTLDLYDGKLLAAQRGVIVVSINYRVGPLGFLYAGNDEAPGNVGLLDQQMALKWIYTNIEAFGGNTEDITLFGESAGAASVSYHLMSAGSTPYFQRAILQSGSALAPWAYQSPYVAKIYTKTLAGRLGCLQTAYTDIVKCLRTKDAAQMSDEQWNLPLTPLSFPFVPTLDNHFITKSPSDFFHSGNLNNKDILVGVNDQEAMFFLFYWLVGYNTLSWPNNDLSNATFLREMHSVVSQNGLEAKDNASQAVIDAVLYEYERHILPGVPRDYMMILDDIGGDFAFKCPVINLAKTYAKTSGVNVYMYAFKQRPSVSAWPSWTGVLHGDEIEFVFGLPLRENTNYTYNEQQFSSDLMKYWSTFAKTGRPSDLWPRFSSDFEEYQILQADFPDPYTPKTGRGLRRRECLFWSEYIPKLKEQLKKATMAQSGNCINTSDSLSATFYIIFFTSLLCIFKGFHYR</sequence>
<keyword evidence="7" id="KW-0812">Transmembrane</keyword>
<keyword evidence="4" id="KW-1015">Disulfide bond</keyword>
<evidence type="ECO:0000256" key="5">
    <source>
        <dbReference type="PIRSR" id="PIRSR600997-1"/>
    </source>
</evidence>
<evidence type="ECO:0000256" key="6">
    <source>
        <dbReference type="RuleBase" id="RU361235"/>
    </source>
</evidence>
<dbReference type="InterPro" id="IPR019826">
    <property type="entry name" value="Carboxylesterase_B_AS"/>
</dbReference>
<dbReference type="Proteomes" id="UP001186944">
    <property type="component" value="Unassembled WGS sequence"/>
</dbReference>
<dbReference type="InterPro" id="IPR002018">
    <property type="entry name" value="CarbesteraseB"/>
</dbReference>
<dbReference type="FunFam" id="3.40.50.1820:FF:000029">
    <property type="entry name" value="Acetylcholinesterase"/>
    <property type="match status" value="1"/>
</dbReference>
<dbReference type="EC" id="3.1.1.-" evidence="6"/>
<evidence type="ECO:0000313" key="9">
    <source>
        <dbReference type="EMBL" id="KAK3096285.1"/>
    </source>
</evidence>
<evidence type="ECO:0000256" key="3">
    <source>
        <dbReference type="ARBA" id="ARBA00022801"/>
    </source>
</evidence>
<reference evidence="9" key="1">
    <citation type="submission" date="2019-08" db="EMBL/GenBank/DDBJ databases">
        <title>The improved chromosome-level genome for the pearl oyster Pinctada fucata martensii using PacBio sequencing and Hi-C.</title>
        <authorList>
            <person name="Zheng Z."/>
        </authorList>
    </citation>
    <scope>NUCLEOTIDE SEQUENCE</scope>
    <source>
        <strain evidence="9">ZZ-2019</strain>
        <tissue evidence="9">Adductor muscle</tissue>
    </source>
</reference>
<dbReference type="GO" id="GO:0006581">
    <property type="term" value="P:acetylcholine catabolic process"/>
    <property type="evidence" value="ECO:0007669"/>
    <property type="project" value="TreeGrafter"/>
</dbReference>
<evidence type="ECO:0000256" key="1">
    <source>
        <dbReference type="ARBA" id="ARBA00005964"/>
    </source>
</evidence>
<organism evidence="9 10">
    <name type="scientific">Pinctada imbricata</name>
    <name type="common">Atlantic pearl-oyster</name>
    <name type="synonym">Pinctada martensii</name>
    <dbReference type="NCBI Taxonomy" id="66713"/>
    <lineage>
        <taxon>Eukaryota</taxon>
        <taxon>Metazoa</taxon>
        <taxon>Spiralia</taxon>
        <taxon>Lophotrochozoa</taxon>
        <taxon>Mollusca</taxon>
        <taxon>Bivalvia</taxon>
        <taxon>Autobranchia</taxon>
        <taxon>Pteriomorphia</taxon>
        <taxon>Pterioida</taxon>
        <taxon>Pterioidea</taxon>
        <taxon>Pteriidae</taxon>
        <taxon>Pinctada</taxon>
    </lineage>
</organism>
<dbReference type="GO" id="GO:0019695">
    <property type="term" value="P:choline metabolic process"/>
    <property type="evidence" value="ECO:0007669"/>
    <property type="project" value="TreeGrafter"/>
</dbReference>
<feature type="active site" description="Charge relay system" evidence="5">
    <location>
        <position position="345"/>
    </location>
</feature>
<dbReference type="InterPro" id="IPR050654">
    <property type="entry name" value="AChE-related_enzymes"/>
</dbReference>
<dbReference type="Gene3D" id="3.40.50.1820">
    <property type="entry name" value="alpha/beta hydrolase"/>
    <property type="match status" value="1"/>
</dbReference>
<dbReference type="InterPro" id="IPR000997">
    <property type="entry name" value="Cholinesterase"/>
</dbReference>
<feature type="transmembrane region" description="Helical" evidence="7">
    <location>
        <begin position="583"/>
        <end position="600"/>
    </location>
</feature>
<dbReference type="SUPFAM" id="SSF53474">
    <property type="entry name" value="alpha/beta-Hydrolases"/>
    <property type="match status" value="1"/>
</dbReference>
<dbReference type="CDD" id="cd00312">
    <property type="entry name" value="Esterase_lipase"/>
    <property type="match status" value="1"/>
</dbReference>